<gene>
    <name evidence="3" type="ORF">FYJ58_10310</name>
</gene>
<dbReference type="RefSeq" id="WP_154519660.1">
    <property type="nucleotide sequence ID" value="NZ_VUMT01000015.1"/>
</dbReference>
<organism evidence="3 4">
    <name type="scientific">Velocimicrobium porci</name>
    <dbReference type="NCBI Taxonomy" id="2606634"/>
    <lineage>
        <taxon>Bacteria</taxon>
        <taxon>Bacillati</taxon>
        <taxon>Bacillota</taxon>
        <taxon>Clostridia</taxon>
        <taxon>Lachnospirales</taxon>
        <taxon>Lachnospiraceae</taxon>
        <taxon>Velocimicrobium</taxon>
    </lineage>
</organism>
<dbReference type="SUPFAM" id="SSF51445">
    <property type="entry name" value="(Trans)glycosidases"/>
    <property type="match status" value="1"/>
</dbReference>
<dbReference type="InterPro" id="IPR013783">
    <property type="entry name" value="Ig-like_fold"/>
</dbReference>
<accession>A0A6L5XZX7</accession>
<protein>
    <submittedName>
        <fullName evidence="3">Alpha-amylase</fullName>
    </submittedName>
</protein>
<dbReference type="Proteomes" id="UP000482209">
    <property type="component" value="Unassembled WGS sequence"/>
</dbReference>
<dbReference type="Pfam" id="PF00128">
    <property type="entry name" value="Alpha-amylase"/>
    <property type="match status" value="1"/>
</dbReference>
<evidence type="ECO:0000313" key="4">
    <source>
        <dbReference type="Proteomes" id="UP000482209"/>
    </source>
</evidence>
<dbReference type="InterPro" id="IPR014756">
    <property type="entry name" value="Ig_E-set"/>
</dbReference>
<dbReference type="SUPFAM" id="SSF81296">
    <property type="entry name" value="E set domains"/>
    <property type="match status" value="1"/>
</dbReference>
<name>A0A6L5XZX7_9FIRM</name>
<dbReference type="Gene3D" id="2.60.40.1180">
    <property type="entry name" value="Golgi alpha-mannosidase II"/>
    <property type="match status" value="1"/>
</dbReference>
<feature type="domain" description="Glycosyl hydrolase family 13 catalytic" evidence="2">
    <location>
        <begin position="139"/>
        <end position="497"/>
    </location>
</feature>
<dbReference type="InterPro" id="IPR006047">
    <property type="entry name" value="GH13_cat_dom"/>
</dbReference>
<dbReference type="InterPro" id="IPR013780">
    <property type="entry name" value="Glyco_hydro_b"/>
</dbReference>
<dbReference type="Gene3D" id="3.20.20.80">
    <property type="entry name" value="Glycosidases"/>
    <property type="match status" value="2"/>
</dbReference>
<comment type="caution">
    <text evidence="3">The sequence shown here is derived from an EMBL/GenBank/DDBJ whole genome shotgun (WGS) entry which is preliminary data.</text>
</comment>
<keyword evidence="4" id="KW-1185">Reference proteome</keyword>
<evidence type="ECO:0000259" key="2">
    <source>
        <dbReference type="SMART" id="SM00642"/>
    </source>
</evidence>
<sequence>MAKKEELQIRKGNAFPLGVTETERGMQFATVVPKDSVCKLLLYRRGKKEIAFEIFLGQEVCIGMVRSVILSGISFDGLEYDYEIDGKIIPDPYAKRITGREHWASKKWNEQRGRIESHFFDWGNDKAPHIPYNEMILYQIHVRGFTKHISSGVTGRGTFEGVKEKIPYLKRLGVNALFFLPIYEFEERMERESRKIYGMPAEFKETPHDLDNIHLNYWGYTKNSNYFAPKTSYAFDKEEPDVELKSLIKELHQNDMEIILDMFFEAGTNMTMVLDCLRYWILCYHVDGFRVNDNVVPVSFIMQDPVIGSAKLFATSWNHGSTEENCKFANEKLAAEYNDGFMNDSRRFLKGDEGQVNPFIYRMKRNPESFAVINYVTNVNGFTLADLVSYDMKHNEKNGEDGRDGTDYNYSWNCGVEGKTRKKSILSLRKKQMKNAVVMLLLSQGTPMLLAGDEFGNSQDGNNNAYCQDNGTSWLNWKLLEKNSDLFEFIQKLILLRKTHPILHMKKELKVMDYALLGCPDISFHGTKAWYLDASNYSRVLGIMLCGEYAYTEYGQNDCDFYIAYNMHWESHTFDLPRLFGKKYWGKLLDTSEEVEAVHEVKMTSYLVKPRSIVIFQSKMTPEN</sequence>
<dbReference type="SUPFAM" id="SSF51011">
    <property type="entry name" value="Glycosyl hydrolase domain"/>
    <property type="match status" value="1"/>
</dbReference>
<proteinExistence type="inferred from homology"/>
<dbReference type="AlphaFoldDB" id="A0A6L5XZX7"/>
<dbReference type="EMBL" id="VUMT01000015">
    <property type="protein sequence ID" value="MSS64264.1"/>
    <property type="molecule type" value="Genomic_DNA"/>
</dbReference>
<dbReference type="Gene3D" id="2.60.40.10">
    <property type="entry name" value="Immunoglobulins"/>
    <property type="match status" value="1"/>
</dbReference>
<dbReference type="InterPro" id="IPR017853">
    <property type="entry name" value="GH"/>
</dbReference>
<dbReference type="GO" id="GO:0005975">
    <property type="term" value="P:carbohydrate metabolic process"/>
    <property type="evidence" value="ECO:0007669"/>
    <property type="project" value="InterPro"/>
</dbReference>
<dbReference type="SMART" id="SM00642">
    <property type="entry name" value="Aamy"/>
    <property type="match status" value="1"/>
</dbReference>
<comment type="similarity">
    <text evidence="1">Belongs to the glycosyl hydrolase 13 family.</text>
</comment>
<evidence type="ECO:0000313" key="3">
    <source>
        <dbReference type="EMBL" id="MSS64264.1"/>
    </source>
</evidence>
<evidence type="ECO:0000256" key="1">
    <source>
        <dbReference type="ARBA" id="ARBA00008061"/>
    </source>
</evidence>
<dbReference type="PANTHER" id="PTHR43002">
    <property type="entry name" value="GLYCOGEN DEBRANCHING ENZYME"/>
    <property type="match status" value="1"/>
</dbReference>
<reference evidence="3 4" key="1">
    <citation type="submission" date="2019-08" db="EMBL/GenBank/DDBJ databases">
        <title>In-depth cultivation of the pig gut microbiome towards novel bacterial diversity and tailored functional studies.</title>
        <authorList>
            <person name="Wylensek D."/>
            <person name="Hitch T.C.A."/>
            <person name="Clavel T."/>
        </authorList>
    </citation>
    <scope>NUCLEOTIDE SEQUENCE [LARGE SCALE GENOMIC DNA]</scope>
    <source>
        <strain evidence="3 4">WCA-693-APC-MOT-I</strain>
    </source>
</reference>